<dbReference type="InterPro" id="IPR008775">
    <property type="entry name" value="Phytyl_CoA_dOase-like"/>
</dbReference>
<keyword evidence="1" id="KW-0560">Oxidoreductase</keyword>
<dbReference type="OMA" id="SFARCYF"/>
<dbReference type="Proteomes" id="UP000219338">
    <property type="component" value="Unassembled WGS sequence"/>
</dbReference>
<dbReference type="AlphaFoldDB" id="A0A284RCR9"/>
<dbReference type="SUPFAM" id="SSF51197">
    <property type="entry name" value="Clavaminate synthase-like"/>
    <property type="match status" value="1"/>
</dbReference>
<evidence type="ECO:0000313" key="2">
    <source>
        <dbReference type="Proteomes" id="UP000219338"/>
    </source>
</evidence>
<dbReference type="STRING" id="47428.A0A284RCR9"/>
<gene>
    <name evidence="1" type="ORF">ARMOST_09893</name>
</gene>
<dbReference type="OrthoDB" id="2106152at2759"/>
<keyword evidence="2" id="KW-1185">Reference proteome</keyword>
<protein>
    <submittedName>
        <fullName evidence="1">Related to phytanoyl-CoA dioxygenase family protein</fullName>
    </submittedName>
</protein>
<dbReference type="EMBL" id="FUEG01000007">
    <property type="protein sequence ID" value="SJL06552.1"/>
    <property type="molecule type" value="Genomic_DNA"/>
</dbReference>
<dbReference type="Gene3D" id="2.60.120.620">
    <property type="entry name" value="q2cbj1_9rhob like domain"/>
    <property type="match status" value="1"/>
</dbReference>
<reference evidence="2" key="1">
    <citation type="journal article" date="2017" name="Nat. Ecol. Evol.">
        <title>Genome expansion and lineage-specific genetic innovations in the forest pathogenic fungi Armillaria.</title>
        <authorList>
            <person name="Sipos G."/>
            <person name="Prasanna A.N."/>
            <person name="Walter M.C."/>
            <person name="O'Connor E."/>
            <person name="Balint B."/>
            <person name="Krizsan K."/>
            <person name="Kiss B."/>
            <person name="Hess J."/>
            <person name="Varga T."/>
            <person name="Slot J."/>
            <person name="Riley R."/>
            <person name="Boka B."/>
            <person name="Rigling D."/>
            <person name="Barry K."/>
            <person name="Lee J."/>
            <person name="Mihaltcheva S."/>
            <person name="LaButti K."/>
            <person name="Lipzen A."/>
            <person name="Waldron R."/>
            <person name="Moloney N.M."/>
            <person name="Sperisen C."/>
            <person name="Kredics L."/>
            <person name="Vagvoelgyi C."/>
            <person name="Patrignani A."/>
            <person name="Fitzpatrick D."/>
            <person name="Nagy I."/>
            <person name="Doyle S."/>
            <person name="Anderson J.B."/>
            <person name="Grigoriev I.V."/>
            <person name="Gueldener U."/>
            <person name="Muensterkoetter M."/>
            <person name="Nagy L.G."/>
        </authorList>
    </citation>
    <scope>NUCLEOTIDE SEQUENCE [LARGE SCALE GENOMIC DNA]</scope>
    <source>
        <strain evidence="2">C18/9</strain>
    </source>
</reference>
<name>A0A284RCR9_ARMOS</name>
<proteinExistence type="predicted"/>
<accession>A0A284RCR9</accession>
<dbReference type="PANTHER" id="PTHR40470">
    <property type="entry name" value="PHYTANOYL-COA DIOXYGENASE FAMILY PROTEIN (AFU_ORTHOLOGUE AFUA_2G15850)"/>
    <property type="match status" value="1"/>
</dbReference>
<dbReference type="PANTHER" id="PTHR40470:SF1">
    <property type="entry name" value="PHYTANOYL-COA DIOXYGENASE FAMILY PROTEIN (AFU_ORTHOLOGUE AFUA_2G15850)"/>
    <property type="match status" value="1"/>
</dbReference>
<organism evidence="1 2">
    <name type="scientific">Armillaria ostoyae</name>
    <name type="common">Armillaria root rot fungus</name>
    <dbReference type="NCBI Taxonomy" id="47428"/>
    <lineage>
        <taxon>Eukaryota</taxon>
        <taxon>Fungi</taxon>
        <taxon>Dikarya</taxon>
        <taxon>Basidiomycota</taxon>
        <taxon>Agaricomycotina</taxon>
        <taxon>Agaricomycetes</taxon>
        <taxon>Agaricomycetidae</taxon>
        <taxon>Agaricales</taxon>
        <taxon>Marasmiineae</taxon>
        <taxon>Physalacriaceae</taxon>
        <taxon>Armillaria</taxon>
    </lineage>
</organism>
<dbReference type="Pfam" id="PF05721">
    <property type="entry name" value="PhyH"/>
    <property type="match status" value="1"/>
</dbReference>
<sequence length="290" mass="32401">MSALKNQFTSQGFVIVPDLVSPSDLTLLRTACEDVVERTRSGRWSLRRTVGKQFPPYDADDDDSWGVQMLMHPELGHPIFAEWYTSDALTSVVKELLGCEEEVLQMELFNLLINPISHDFALRWHRDDVKGDASLVEEKAALALWNHGIQWNTALYEDACLYVVPGSHSVPRTPEQRMHSTTMDAPADPLDMPGAIPVVLKPGDTVFYNNNILHLGTYSAKAKRATLHASMGDVRGGSVRARNVLQHGLGWMKEDTFRDGLSVKGKAMLDRLIEMQKKNEGIPIGYSLDN</sequence>
<dbReference type="GO" id="GO:0051213">
    <property type="term" value="F:dioxygenase activity"/>
    <property type="evidence" value="ECO:0007669"/>
    <property type="project" value="UniProtKB-KW"/>
</dbReference>
<keyword evidence="1" id="KW-0223">Dioxygenase</keyword>
<evidence type="ECO:0000313" key="1">
    <source>
        <dbReference type="EMBL" id="SJL06552.1"/>
    </source>
</evidence>